<keyword evidence="5" id="KW-1185">Reference proteome</keyword>
<feature type="transmembrane region" description="Helical" evidence="3">
    <location>
        <begin position="40"/>
        <end position="59"/>
    </location>
</feature>
<evidence type="ECO:0000313" key="5">
    <source>
        <dbReference type="Proteomes" id="UP000799539"/>
    </source>
</evidence>
<evidence type="ECO:0000313" key="4">
    <source>
        <dbReference type="EMBL" id="KAF2214226.1"/>
    </source>
</evidence>
<accession>A0A6A6FL85</accession>
<dbReference type="PANTHER" id="PTHR33365">
    <property type="entry name" value="YALI0B05434P"/>
    <property type="match status" value="1"/>
</dbReference>
<dbReference type="InterPro" id="IPR021765">
    <property type="entry name" value="UstYa-like"/>
</dbReference>
<organism evidence="4 5">
    <name type="scientific">Cercospora zeae-maydis SCOH1-5</name>
    <dbReference type="NCBI Taxonomy" id="717836"/>
    <lineage>
        <taxon>Eukaryota</taxon>
        <taxon>Fungi</taxon>
        <taxon>Dikarya</taxon>
        <taxon>Ascomycota</taxon>
        <taxon>Pezizomycotina</taxon>
        <taxon>Dothideomycetes</taxon>
        <taxon>Dothideomycetidae</taxon>
        <taxon>Mycosphaerellales</taxon>
        <taxon>Mycosphaerellaceae</taxon>
        <taxon>Cercospora</taxon>
    </lineage>
</organism>
<gene>
    <name evidence="4" type="ORF">CERZMDRAFT_95503</name>
</gene>
<evidence type="ECO:0000256" key="3">
    <source>
        <dbReference type="SAM" id="Phobius"/>
    </source>
</evidence>
<dbReference type="EMBL" id="ML992668">
    <property type="protein sequence ID" value="KAF2214226.1"/>
    <property type="molecule type" value="Genomic_DNA"/>
</dbReference>
<reference evidence="4" key="1">
    <citation type="journal article" date="2020" name="Stud. Mycol.">
        <title>101 Dothideomycetes genomes: a test case for predicting lifestyles and emergence of pathogens.</title>
        <authorList>
            <person name="Haridas S."/>
            <person name="Albert R."/>
            <person name="Binder M."/>
            <person name="Bloem J."/>
            <person name="Labutti K."/>
            <person name="Salamov A."/>
            <person name="Andreopoulos B."/>
            <person name="Baker S."/>
            <person name="Barry K."/>
            <person name="Bills G."/>
            <person name="Bluhm B."/>
            <person name="Cannon C."/>
            <person name="Castanera R."/>
            <person name="Culley D."/>
            <person name="Daum C."/>
            <person name="Ezra D."/>
            <person name="Gonzalez J."/>
            <person name="Henrissat B."/>
            <person name="Kuo A."/>
            <person name="Liang C."/>
            <person name="Lipzen A."/>
            <person name="Lutzoni F."/>
            <person name="Magnuson J."/>
            <person name="Mondo S."/>
            <person name="Nolan M."/>
            <person name="Ohm R."/>
            <person name="Pangilinan J."/>
            <person name="Park H.-J."/>
            <person name="Ramirez L."/>
            <person name="Alfaro M."/>
            <person name="Sun H."/>
            <person name="Tritt A."/>
            <person name="Yoshinaga Y."/>
            <person name="Zwiers L.-H."/>
            <person name="Turgeon B."/>
            <person name="Goodwin S."/>
            <person name="Spatafora J."/>
            <person name="Crous P."/>
            <person name="Grigoriev I."/>
        </authorList>
    </citation>
    <scope>NUCLEOTIDE SEQUENCE</scope>
    <source>
        <strain evidence="4">SCOH1-5</strain>
    </source>
</reference>
<name>A0A6A6FL85_9PEZI</name>
<comment type="similarity">
    <text evidence="2">Belongs to the ustYa family.</text>
</comment>
<evidence type="ECO:0008006" key="6">
    <source>
        <dbReference type="Google" id="ProtNLM"/>
    </source>
</evidence>
<dbReference type="AlphaFoldDB" id="A0A6A6FL85"/>
<dbReference type="Pfam" id="PF11807">
    <property type="entry name" value="UstYa"/>
    <property type="match status" value="1"/>
</dbReference>
<dbReference type="PANTHER" id="PTHR33365:SF4">
    <property type="entry name" value="CYCLOCHLOROTINE BIOSYNTHESIS PROTEIN O"/>
    <property type="match status" value="1"/>
</dbReference>
<dbReference type="GO" id="GO:0043386">
    <property type="term" value="P:mycotoxin biosynthetic process"/>
    <property type="evidence" value="ECO:0007669"/>
    <property type="project" value="InterPro"/>
</dbReference>
<evidence type="ECO:0000256" key="2">
    <source>
        <dbReference type="ARBA" id="ARBA00035112"/>
    </source>
</evidence>
<dbReference type="OrthoDB" id="3687641at2759"/>
<proteinExistence type="inferred from homology"/>
<comment type="pathway">
    <text evidence="1">Mycotoxin biosynthesis.</text>
</comment>
<sequence length="313" mass="36106">MASSSDSTEMFENLEALDGQQDPLLPSEASVKMKKHRRSCVWVILGLSYVLVAGLASVFTRKYMLHLCSSERKSSFLDGIDRSFHIERGNSVDFQTNDEHDPHGGELSWNNFTISYEQGGDDIERWWLDLGTYTTPILVPEKFAADFGFDPRKHELVHPGDPGWQAGEVPYTGYPASIEVMHKMHCLDLLRQASFYNHEYYASLHSAPWSHGRDTLMRHVGHCVDILRQKIMCDAEIDMVPFLKGTGKTHHPRNDWTLPKKCRNFDSVRSWLWHHQWVAGDSNFKLNDHHSFTDRQTFTEVPLHSMGQLWRGY</sequence>
<keyword evidence="3" id="KW-0812">Transmembrane</keyword>
<dbReference type="Proteomes" id="UP000799539">
    <property type="component" value="Unassembled WGS sequence"/>
</dbReference>
<keyword evidence="3" id="KW-0472">Membrane</keyword>
<keyword evidence="3" id="KW-1133">Transmembrane helix</keyword>
<evidence type="ECO:0000256" key="1">
    <source>
        <dbReference type="ARBA" id="ARBA00004685"/>
    </source>
</evidence>
<protein>
    <recommendedName>
        <fullName evidence="6">Tat pathway signal sequence</fullName>
    </recommendedName>
</protein>